<keyword evidence="5" id="KW-0479">Metal-binding</keyword>
<dbReference type="EMBL" id="WCHB01000117">
    <property type="protein sequence ID" value="NRO35739.1"/>
    <property type="molecule type" value="Genomic_DNA"/>
</dbReference>
<proteinExistence type="inferred from homology"/>
<sequence>MAGKNFWVICIDYQPKIYEGPWGKSIQDKTKGSQFYRGFTSRADAEAALNKLRDLDIEHVPAKVRQNVEEKENNLQNGQVVVFTDGSFKNSTGKQAAGWGYYGKYKKNDEINPLEDHGNVKGKGARQVNGEITAALNAVQAAIDLGLQKVDLYCDFWNLMLWDCGFYESKKEVSQHFVNQMKNLESQIEVHFHWSPGHTGIPYNEKADELAKRGFDEA</sequence>
<comment type="caution">
    <text evidence="9">The sequence shown here is derived from an EMBL/GenBank/DDBJ whole genome shotgun (WGS) entry which is preliminary data.</text>
</comment>
<keyword evidence="4" id="KW-0540">Nuclease</keyword>
<evidence type="ECO:0000256" key="3">
    <source>
        <dbReference type="ARBA" id="ARBA00012180"/>
    </source>
</evidence>
<evidence type="ECO:0000256" key="1">
    <source>
        <dbReference type="ARBA" id="ARBA00000077"/>
    </source>
</evidence>
<gene>
    <name evidence="9" type="ORF">IMAU30003_01994</name>
</gene>
<keyword evidence="7" id="KW-0378">Hydrolase</keyword>
<comment type="catalytic activity">
    <reaction evidence="1">
        <text>Endonucleolytic cleavage to 5'-phosphomonoester.</text>
        <dbReference type="EC" id="3.1.26.4"/>
    </reaction>
</comment>
<dbReference type="AlphaFoldDB" id="A0A9Q5CBH2"/>
<evidence type="ECO:0000256" key="7">
    <source>
        <dbReference type="ARBA" id="ARBA00022801"/>
    </source>
</evidence>
<feature type="domain" description="RNase H type-1" evidence="8">
    <location>
        <begin position="76"/>
        <end position="216"/>
    </location>
</feature>
<accession>A0A9Q5CBH2</accession>
<dbReference type="GO" id="GO:0003676">
    <property type="term" value="F:nucleic acid binding"/>
    <property type="evidence" value="ECO:0007669"/>
    <property type="project" value="InterPro"/>
</dbReference>
<dbReference type="PANTHER" id="PTHR10642">
    <property type="entry name" value="RIBONUCLEASE H1"/>
    <property type="match status" value="1"/>
</dbReference>
<evidence type="ECO:0000313" key="10">
    <source>
        <dbReference type="Proteomes" id="UP000651333"/>
    </source>
</evidence>
<dbReference type="PANTHER" id="PTHR10642:SF26">
    <property type="entry name" value="RIBONUCLEASE H1"/>
    <property type="match status" value="1"/>
</dbReference>
<evidence type="ECO:0000313" key="9">
    <source>
        <dbReference type="EMBL" id="NRO35739.1"/>
    </source>
</evidence>
<dbReference type="InterPro" id="IPR050092">
    <property type="entry name" value="RNase_H"/>
</dbReference>
<evidence type="ECO:0000256" key="6">
    <source>
        <dbReference type="ARBA" id="ARBA00022759"/>
    </source>
</evidence>
<dbReference type="Gene3D" id="3.30.420.10">
    <property type="entry name" value="Ribonuclease H-like superfamily/Ribonuclease H"/>
    <property type="match status" value="1"/>
</dbReference>
<evidence type="ECO:0000259" key="8">
    <source>
        <dbReference type="PROSITE" id="PS50879"/>
    </source>
</evidence>
<keyword evidence="6" id="KW-0255">Endonuclease</keyword>
<dbReference type="Proteomes" id="UP000651333">
    <property type="component" value="Unassembled WGS sequence"/>
</dbReference>
<organism evidence="9 10">
    <name type="scientific">Lactobacillus helveticus</name>
    <name type="common">Lactobacillus suntoryeus</name>
    <dbReference type="NCBI Taxonomy" id="1587"/>
    <lineage>
        <taxon>Bacteria</taxon>
        <taxon>Bacillati</taxon>
        <taxon>Bacillota</taxon>
        <taxon>Bacilli</taxon>
        <taxon>Lactobacillales</taxon>
        <taxon>Lactobacillaceae</taxon>
        <taxon>Lactobacillus</taxon>
    </lineage>
</organism>
<protein>
    <recommendedName>
        <fullName evidence="3">ribonuclease H</fullName>
        <ecNumber evidence="3">3.1.26.4</ecNumber>
    </recommendedName>
</protein>
<dbReference type="RefSeq" id="WP_173007307.1">
    <property type="nucleotide sequence ID" value="NZ_WCHB01000117.1"/>
</dbReference>
<dbReference type="EC" id="3.1.26.4" evidence="3"/>
<evidence type="ECO:0000256" key="2">
    <source>
        <dbReference type="ARBA" id="ARBA00005300"/>
    </source>
</evidence>
<dbReference type="Pfam" id="PF00075">
    <property type="entry name" value="RNase_H"/>
    <property type="match status" value="1"/>
</dbReference>
<dbReference type="PROSITE" id="PS50879">
    <property type="entry name" value="RNASE_H_1"/>
    <property type="match status" value="1"/>
</dbReference>
<dbReference type="InterPro" id="IPR002156">
    <property type="entry name" value="RNaseH_domain"/>
</dbReference>
<dbReference type="GO" id="GO:0046872">
    <property type="term" value="F:metal ion binding"/>
    <property type="evidence" value="ECO:0007669"/>
    <property type="project" value="UniProtKB-KW"/>
</dbReference>
<dbReference type="GO" id="GO:0043137">
    <property type="term" value="P:DNA replication, removal of RNA primer"/>
    <property type="evidence" value="ECO:0007669"/>
    <property type="project" value="TreeGrafter"/>
</dbReference>
<reference evidence="9" key="1">
    <citation type="submission" date="2019-09" db="EMBL/GenBank/DDBJ databases">
        <title>Comparative genomic analysis of Lactobacillus helveticus.</title>
        <authorList>
            <person name="Zhang H."/>
            <person name="Chen Y."/>
            <person name="Zhong Z."/>
        </authorList>
    </citation>
    <scope>NUCLEOTIDE SEQUENCE</scope>
    <source>
        <strain evidence="9">IMAU30003</strain>
    </source>
</reference>
<dbReference type="SUPFAM" id="SSF53098">
    <property type="entry name" value="Ribonuclease H-like"/>
    <property type="match status" value="1"/>
</dbReference>
<dbReference type="InterPro" id="IPR012337">
    <property type="entry name" value="RNaseH-like_sf"/>
</dbReference>
<dbReference type="InterPro" id="IPR036397">
    <property type="entry name" value="RNaseH_sf"/>
</dbReference>
<comment type="similarity">
    <text evidence="2">Belongs to the RNase H family.</text>
</comment>
<evidence type="ECO:0000256" key="5">
    <source>
        <dbReference type="ARBA" id="ARBA00022723"/>
    </source>
</evidence>
<dbReference type="GO" id="GO:0004523">
    <property type="term" value="F:RNA-DNA hybrid ribonuclease activity"/>
    <property type="evidence" value="ECO:0007669"/>
    <property type="project" value="UniProtKB-EC"/>
</dbReference>
<evidence type="ECO:0000256" key="4">
    <source>
        <dbReference type="ARBA" id="ARBA00022722"/>
    </source>
</evidence>
<name>A0A9Q5CBH2_LACHE</name>